<reference evidence="2" key="1">
    <citation type="journal article" date="2023" name="Nat. Plants">
        <title>Single-cell RNA sequencing provides a high-resolution roadmap for understanding the multicellular compartmentation of specialized metabolism.</title>
        <authorList>
            <person name="Sun S."/>
            <person name="Shen X."/>
            <person name="Li Y."/>
            <person name="Li Y."/>
            <person name="Wang S."/>
            <person name="Li R."/>
            <person name="Zhang H."/>
            <person name="Shen G."/>
            <person name="Guo B."/>
            <person name="Wei J."/>
            <person name="Xu J."/>
            <person name="St-Pierre B."/>
            <person name="Chen S."/>
            <person name="Sun C."/>
        </authorList>
    </citation>
    <scope>NUCLEOTIDE SEQUENCE [LARGE SCALE GENOMIC DNA]</scope>
</reference>
<organism evidence="1 2">
    <name type="scientific">Catharanthus roseus</name>
    <name type="common">Madagascar periwinkle</name>
    <name type="synonym">Vinca rosea</name>
    <dbReference type="NCBI Taxonomy" id="4058"/>
    <lineage>
        <taxon>Eukaryota</taxon>
        <taxon>Viridiplantae</taxon>
        <taxon>Streptophyta</taxon>
        <taxon>Embryophyta</taxon>
        <taxon>Tracheophyta</taxon>
        <taxon>Spermatophyta</taxon>
        <taxon>Magnoliopsida</taxon>
        <taxon>eudicotyledons</taxon>
        <taxon>Gunneridae</taxon>
        <taxon>Pentapetalae</taxon>
        <taxon>asterids</taxon>
        <taxon>lamiids</taxon>
        <taxon>Gentianales</taxon>
        <taxon>Apocynaceae</taxon>
        <taxon>Rauvolfioideae</taxon>
        <taxon>Vinceae</taxon>
        <taxon>Catharanthinae</taxon>
        <taxon>Catharanthus</taxon>
    </lineage>
</organism>
<keyword evidence="2" id="KW-1185">Reference proteome</keyword>
<proteinExistence type="predicted"/>
<gene>
    <name evidence="1" type="ORF">M9H77_21793</name>
</gene>
<accession>A0ACC0ANK3</accession>
<sequence>MTDIQIGMREHTVTTFNPREGIYMVKSPICLDRTDNNIYTLRINEKSCSCDKWREYTLPYSHALAICRENGTRLDAYVSDIYWQETYKRTYQSNFYLVGFRVFGEMLRII</sequence>
<dbReference type="Proteomes" id="UP001060085">
    <property type="component" value="Linkage Group LG05"/>
</dbReference>
<evidence type="ECO:0000313" key="2">
    <source>
        <dbReference type="Proteomes" id="UP001060085"/>
    </source>
</evidence>
<comment type="caution">
    <text evidence="1">The sequence shown here is derived from an EMBL/GenBank/DDBJ whole genome shotgun (WGS) entry which is preliminary data.</text>
</comment>
<dbReference type="EMBL" id="CM044705">
    <property type="protein sequence ID" value="KAI5662470.1"/>
    <property type="molecule type" value="Genomic_DNA"/>
</dbReference>
<name>A0ACC0ANK3_CATRO</name>
<protein>
    <submittedName>
        <fullName evidence="1">Uncharacterized protein</fullName>
    </submittedName>
</protein>
<evidence type="ECO:0000313" key="1">
    <source>
        <dbReference type="EMBL" id="KAI5662470.1"/>
    </source>
</evidence>